<keyword evidence="2" id="KW-1185">Reference proteome</keyword>
<gene>
    <name evidence="1" type="ORF">J2X78_001418</name>
</gene>
<dbReference type="Proteomes" id="UP001246858">
    <property type="component" value="Unassembled WGS sequence"/>
</dbReference>
<name>A0ACC6KUV8_9SPHI</name>
<keyword evidence="1" id="KW-0808">Transferase</keyword>
<protein>
    <submittedName>
        <fullName evidence="1">Phosphopantetheinyl transferase (Holo-ACP synthase)</fullName>
    </submittedName>
</protein>
<evidence type="ECO:0000313" key="2">
    <source>
        <dbReference type="Proteomes" id="UP001246858"/>
    </source>
</evidence>
<reference evidence="1" key="1">
    <citation type="submission" date="2023-07" db="EMBL/GenBank/DDBJ databases">
        <title>Sorghum-associated microbial communities from plants grown in Nebraska, USA.</title>
        <authorList>
            <person name="Schachtman D."/>
        </authorList>
    </citation>
    <scope>NUCLEOTIDE SEQUENCE</scope>
    <source>
        <strain evidence="1">2697</strain>
    </source>
</reference>
<dbReference type="EMBL" id="JAVDTF010000001">
    <property type="protein sequence ID" value="MDR6782866.1"/>
    <property type="molecule type" value="Genomic_DNA"/>
</dbReference>
<proteinExistence type="predicted"/>
<accession>A0ACC6KUV8</accession>
<comment type="caution">
    <text evidence="1">The sequence shown here is derived from an EMBL/GenBank/DDBJ whole genome shotgun (WGS) entry which is preliminary data.</text>
</comment>
<sequence>MIGNDIVDLGQAAKESNWQRKGYLDKIFTAEERFLISTAGDPGIMVWLLWTMKESAYKVHSRETKIRTFTPGCIACSNLILLSEIATGNVNYEDQNYFTASSIHENYIHTIAAQHKTVLKEACIRISLYDPLNVDYKSTQPDCVSHHGSYLALIYLNRHPPGSPQSAG</sequence>
<evidence type="ECO:0000313" key="1">
    <source>
        <dbReference type="EMBL" id="MDR6782866.1"/>
    </source>
</evidence>
<organism evidence="1 2">
    <name type="scientific">Pedobacter africanus</name>
    <dbReference type="NCBI Taxonomy" id="151894"/>
    <lineage>
        <taxon>Bacteria</taxon>
        <taxon>Pseudomonadati</taxon>
        <taxon>Bacteroidota</taxon>
        <taxon>Sphingobacteriia</taxon>
        <taxon>Sphingobacteriales</taxon>
        <taxon>Sphingobacteriaceae</taxon>
        <taxon>Pedobacter</taxon>
    </lineage>
</organism>